<proteinExistence type="predicted"/>
<organism evidence="1 2">
    <name type="scientific">Candidatus Taylorbacteria bacterium RIFCSPLOWO2_12_FULL_43_20</name>
    <dbReference type="NCBI Taxonomy" id="1802332"/>
    <lineage>
        <taxon>Bacteria</taxon>
        <taxon>Candidatus Tayloriibacteriota</taxon>
    </lineage>
</organism>
<gene>
    <name evidence="1" type="ORF">A3G52_00435</name>
</gene>
<evidence type="ECO:0000313" key="1">
    <source>
        <dbReference type="EMBL" id="OHA42205.1"/>
    </source>
</evidence>
<protein>
    <submittedName>
        <fullName evidence="1">Uncharacterized protein</fullName>
    </submittedName>
</protein>
<dbReference type="EMBL" id="MHSK01000017">
    <property type="protein sequence ID" value="OHA42205.1"/>
    <property type="molecule type" value="Genomic_DNA"/>
</dbReference>
<dbReference type="Proteomes" id="UP000177269">
    <property type="component" value="Unassembled WGS sequence"/>
</dbReference>
<accession>A0A1G2P1I9</accession>
<sequence length="70" mass="8249">MYTSGKKWHRRKNMKIYLEKYHVICGNLSYELEILLSDLKVRELVRVPIVNNELPAKANNRQKGEEEACS</sequence>
<reference evidence="1 2" key="1">
    <citation type="journal article" date="2016" name="Nat. Commun.">
        <title>Thousands of microbial genomes shed light on interconnected biogeochemical processes in an aquifer system.</title>
        <authorList>
            <person name="Anantharaman K."/>
            <person name="Brown C.T."/>
            <person name="Hug L.A."/>
            <person name="Sharon I."/>
            <person name="Castelle C.J."/>
            <person name="Probst A.J."/>
            <person name="Thomas B.C."/>
            <person name="Singh A."/>
            <person name="Wilkins M.J."/>
            <person name="Karaoz U."/>
            <person name="Brodie E.L."/>
            <person name="Williams K.H."/>
            <person name="Hubbard S.S."/>
            <person name="Banfield J.F."/>
        </authorList>
    </citation>
    <scope>NUCLEOTIDE SEQUENCE [LARGE SCALE GENOMIC DNA]</scope>
</reference>
<name>A0A1G2P1I9_9BACT</name>
<evidence type="ECO:0000313" key="2">
    <source>
        <dbReference type="Proteomes" id="UP000177269"/>
    </source>
</evidence>
<dbReference type="AlphaFoldDB" id="A0A1G2P1I9"/>
<comment type="caution">
    <text evidence="1">The sequence shown here is derived from an EMBL/GenBank/DDBJ whole genome shotgun (WGS) entry which is preliminary data.</text>
</comment>